<protein>
    <recommendedName>
        <fullName evidence="4">Flagellar protein FlgN</fullName>
    </recommendedName>
</protein>
<evidence type="ECO:0000256" key="1">
    <source>
        <dbReference type="SAM" id="MobiDB-lite"/>
    </source>
</evidence>
<dbReference type="Proteomes" id="UP000639859">
    <property type="component" value="Unassembled WGS sequence"/>
</dbReference>
<gene>
    <name evidence="2" type="ORF">I4Q42_00645</name>
</gene>
<name>A0ABS0SRF4_9CAUL</name>
<evidence type="ECO:0008006" key="4">
    <source>
        <dbReference type="Google" id="ProtNLM"/>
    </source>
</evidence>
<organism evidence="2 3">
    <name type="scientific">Caulobacter hibisci</name>
    <dbReference type="NCBI Taxonomy" id="2035993"/>
    <lineage>
        <taxon>Bacteria</taxon>
        <taxon>Pseudomonadati</taxon>
        <taxon>Pseudomonadota</taxon>
        <taxon>Alphaproteobacteria</taxon>
        <taxon>Caulobacterales</taxon>
        <taxon>Caulobacteraceae</taxon>
        <taxon>Caulobacter</taxon>
    </lineage>
</organism>
<evidence type="ECO:0000313" key="3">
    <source>
        <dbReference type="Proteomes" id="UP000639859"/>
    </source>
</evidence>
<proteinExistence type="predicted"/>
<comment type="caution">
    <text evidence="2">The sequence shown here is derived from an EMBL/GenBank/DDBJ whole genome shotgun (WGS) entry which is preliminary data.</text>
</comment>
<dbReference type="RefSeq" id="WP_198574143.1">
    <property type="nucleotide sequence ID" value="NZ_JADWOX010000001.1"/>
</dbReference>
<dbReference type="EMBL" id="JADWOX010000001">
    <property type="protein sequence ID" value="MBI1682172.1"/>
    <property type="molecule type" value="Genomic_DNA"/>
</dbReference>
<keyword evidence="3" id="KW-1185">Reference proteome</keyword>
<accession>A0ABS0SRF4</accession>
<reference evidence="2 3" key="1">
    <citation type="submission" date="2020-11" db="EMBL/GenBank/DDBJ databases">
        <title>genome sequence of strain KACC 18849.</title>
        <authorList>
            <person name="Gao J."/>
            <person name="Zhang X."/>
        </authorList>
    </citation>
    <scope>NUCLEOTIDE SEQUENCE [LARGE SCALE GENOMIC DNA]</scope>
    <source>
        <strain evidence="2 3">KACC 18849</strain>
    </source>
</reference>
<feature type="compositionally biased region" description="Basic and acidic residues" evidence="1">
    <location>
        <begin position="1"/>
        <end position="20"/>
    </location>
</feature>
<sequence length="108" mass="12053">MGAIERLHVRAQKSRRDRETPVVSSVEEARALARSIADGLSALSDDQRLLMLSNLHDVQAALETRVTALETDMSETRERIQAVTRGLSATAGYRGSVQALRDHRRRKD</sequence>
<feature type="region of interest" description="Disordered" evidence="1">
    <location>
        <begin position="1"/>
        <end position="22"/>
    </location>
</feature>
<evidence type="ECO:0000313" key="2">
    <source>
        <dbReference type="EMBL" id="MBI1682172.1"/>
    </source>
</evidence>